<dbReference type="KEGG" id="nmv:NITMOv2_4670"/>
<proteinExistence type="predicted"/>
<dbReference type="PATRIC" id="fig|42253.5.peg.110"/>
<evidence type="ECO:0000313" key="3">
    <source>
        <dbReference type="Proteomes" id="UP000069205"/>
    </source>
</evidence>
<dbReference type="KEGG" id="nmv:NITMOv2_0112"/>
<sequence length="76" mass="8300">MYESSQQPEVPSRLHVILEPRAGHSLQEILTALEHLDATEIDPISAEFVSAEIHASSVPCLETIAFVETKKPHGPA</sequence>
<organism evidence="1 3">
    <name type="scientific">Nitrospira moscoviensis</name>
    <dbReference type="NCBI Taxonomy" id="42253"/>
    <lineage>
        <taxon>Bacteria</taxon>
        <taxon>Pseudomonadati</taxon>
        <taxon>Nitrospirota</taxon>
        <taxon>Nitrospiria</taxon>
        <taxon>Nitrospirales</taxon>
        <taxon>Nitrospiraceae</taxon>
        <taxon>Nitrospira</taxon>
    </lineage>
</organism>
<name>A0A0K2G7H2_NITMO</name>
<evidence type="ECO:0000313" key="2">
    <source>
        <dbReference type="EMBL" id="ALA61041.1"/>
    </source>
</evidence>
<dbReference type="EMBL" id="CP011801">
    <property type="protein sequence ID" value="ALA61041.1"/>
    <property type="molecule type" value="Genomic_DNA"/>
</dbReference>
<reference evidence="1 3" key="1">
    <citation type="journal article" date="2015" name="Proc. Natl. Acad. Sci. U.S.A.">
        <title>Expanded metabolic versatility of ubiquitous nitrite-oxidizing bacteria from the genus Nitrospira.</title>
        <authorList>
            <person name="Koch H."/>
            <person name="Lucker S."/>
            <person name="Albertsen M."/>
            <person name="Kitzinger K."/>
            <person name="Herbold C."/>
            <person name="Spieck E."/>
            <person name="Nielsen P.H."/>
            <person name="Wagner M."/>
            <person name="Daims H."/>
        </authorList>
    </citation>
    <scope>NUCLEOTIDE SEQUENCE [LARGE SCALE GENOMIC DNA]</scope>
    <source>
        <strain evidence="1 3">NSP M-1</strain>
    </source>
</reference>
<dbReference type="EMBL" id="CP011801">
    <property type="protein sequence ID" value="ALA56552.1"/>
    <property type="molecule type" value="Genomic_DNA"/>
</dbReference>
<keyword evidence="3" id="KW-1185">Reference proteome</keyword>
<dbReference type="Proteomes" id="UP000069205">
    <property type="component" value="Chromosome"/>
</dbReference>
<protein>
    <submittedName>
        <fullName evidence="1">Uncharacterized protein</fullName>
    </submittedName>
</protein>
<evidence type="ECO:0000313" key="1">
    <source>
        <dbReference type="EMBL" id="ALA56552.1"/>
    </source>
</evidence>
<dbReference type="AlphaFoldDB" id="A0A0K2G7H2"/>
<gene>
    <name evidence="1" type="ORF">NITMOv2_0112</name>
    <name evidence="2" type="ORF">NITMOv2_4670</name>
</gene>
<accession>A0A0K2G7H2</accession>